<dbReference type="GO" id="GO:0043138">
    <property type="term" value="F:3'-5' DNA helicase activity"/>
    <property type="evidence" value="ECO:0007669"/>
    <property type="project" value="UniProtKB-EC"/>
</dbReference>
<accession>A0A2N5V2K6</accession>
<dbReference type="GO" id="GO:0005524">
    <property type="term" value="F:ATP binding"/>
    <property type="evidence" value="ECO:0007669"/>
    <property type="project" value="InterPro"/>
</dbReference>
<sequence>MDRDKLQECIEAVAKKKYGGQRPKSLQVDAVMSLVKLRHTFVMAGTSFGKSWIVEMYLSLFTAKDGIILVLNPLDALGDNQVAEKIAQGFTVVNLSKMTFNQSLSNRILAGFYKFVYLSSETFVDNKLFGLLYYSQEFQARLITIVIDEAHIIYSWGLVASGEAKTSSAPLRTHDVAVF</sequence>
<evidence type="ECO:0000256" key="3">
    <source>
        <dbReference type="ARBA" id="ARBA00023235"/>
    </source>
</evidence>
<dbReference type="GO" id="GO:0003677">
    <property type="term" value="F:DNA binding"/>
    <property type="evidence" value="ECO:0007669"/>
    <property type="project" value="UniProtKB-KW"/>
</dbReference>
<dbReference type="GO" id="GO:0009378">
    <property type="term" value="F:four-way junction helicase activity"/>
    <property type="evidence" value="ECO:0007669"/>
    <property type="project" value="TreeGrafter"/>
</dbReference>
<evidence type="ECO:0000313" key="8">
    <source>
        <dbReference type="EMBL" id="PLW44248.1"/>
    </source>
</evidence>
<evidence type="ECO:0000256" key="2">
    <source>
        <dbReference type="ARBA" id="ARBA00023125"/>
    </source>
</evidence>
<evidence type="ECO:0000256" key="4">
    <source>
        <dbReference type="ARBA" id="ARBA00034617"/>
    </source>
</evidence>
<evidence type="ECO:0000259" key="6">
    <source>
        <dbReference type="Pfam" id="PF00270"/>
    </source>
</evidence>
<keyword evidence="2" id="KW-0238">DNA-binding</keyword>
<dbReference type="GO" id="GO:0005694">
    <property type="term" value="C:chromosome"/>
    <property type="evidence" value="ECO:0007669"/>
    <property type="project" value="TreeGrafter"/>
</dbReference>
<dbReference type="EMBL" id="PGCJ01000785">
    <property type="protein sequence ID" value="PLW21298.1"/>
    <property type="molecule type" value="Genomic_DNA"/>
</dbReference>
<protein>
    <recommendedName>
        <fullName evidence="5">DNA 3'-5' helicase</fullName>
        <ecNumber evidence="5">5.6.2.4</ecNumber>
    </recommendedName>
</protein>
<dbReference type="AlphaFoldDB" id="A0A2N5V2K6"/>
<keyword evidence="3" id="KW-0413">Isomerase</keyword>
<keyword evidence="9" id="KW-1185">Reference proteome</keyword>
<dbReference type="PANTHER" id="PTHR13710">
    <property type="entry name" value="DNA HELICASE RECQ FAMILY MEMBER"/>
    <property type="match status" value="1"/>
</dbReference>
<dbReference type="GO" id="GO:0000724">
    <property type="term" value="P:double-strand break repair via homologous recombination"/>
    <property type="evidence" value="ECO:0007669"/>
    <property type="project" value="TreeGrafter"/>
</dbReference>
<dbReference type="SUPFAM" id="SSF52540">
    <property type="entry name" value="P-loop containing nucleoside triphosphate hydrolases"/>
    <property type="match status" value="1"/>
</dbReference>
<evidence type="ECO:0000313" key="10">
    <source>
        <dbReference type="Proteomes" id="UP000235392"/>
    </source>
</evidence>
<gene>
    <name evidence="7" type="ORF">PCANC_05039</name>
    <name evidence="8" type="ORF">PCASD_03847</name>
</gene>
<dbReference type="GO" id="GO:0005737">
    <property type="term" value="C:cytoplasm"/>
    <property type="evidence" value="ECO:0007669"/>
    <property type="project" value="TreeGrafter"/>
</dbReference>
<evidence type="ECO:0000313" key="9">
    <source>
        <dbReference type="Proteomes" id="UP000235388"/>
    </source>
</evidence>
<evidence type="ECO:0000256" key="1">
    <source>
        <dbReference type="ARBA" id="ARBA00005446"/>
    </source>
</evidence>
<dbReference type="Proteomes" id="UP000235388">
    <property type="component" value="Unassembled WGS sequence"/>
</dbReference>
<dbReference type="EC" id="5.6.2.4" evidence="5"/>
<dbReference type="EMBL" id="PGCI01000059">
    <property type="protein sequence ID" value="PLW44248.1"/>
    <property type="molecule type" value="Genomic_DNA"/>
</dbReference>
<organism evidence="8 10">
    <name type="scientific">Puccinia coronata f. sp. avenae</name>
    <dbReference type="NCBI Taxonomy" id="200324"/>
    <lineage>
        <taxon>Eukaryota</taxon>
        <taxon>Fungi</taxon>
        <taxon>Dikarya</taxon>
        <taxon>Basidiomycota</taxon>
        <taxon>Pucciniomycotina</taxon>
        <taxon>Pucciniomycetes</taxon>
        <taxon>Pucciniales</taxon>
        <taxon>Pucciniaceae</taxon>
        <taxon>Puccinia</taxon>
    </lineage>
</organism>
<dbReference type="PANTHER" id="PTHR13710:SF105">
    <property type="entry name" value="ATP-DEPENDENT DNA HELICASE Q1"/>
    <property type="match status" value="1"/>
</dbReference>
<reference evidence="9 10" key="1">
    <citation type="submission" date="2017-11" db="EMBL/GenBank/DDBJ databases">
        <title>De novo assembly and phasing of dikaryotic genomes from two isolates of Puccinia coronata f. sp. avenae, the causal agent of oat crown rust.</title>
        <authorList>
            <person name="Miller M.E."/>
            <person name="Zhang Y."/>
            <person name="Omidvar V."/>
            <person name="Sperschneider J."/>
            <person name="Schwessinger B."/>
            <person name="Raley C."/>
            <person name="Palmer J.M."/>
            <person name="Garnica D."/>
            <person name="Upadhyaya N."/>
            <person name="Rathjen J."/>
            <person name="Taylor J.M."/>
            <person name="Park R.F."/>
            <person name="Dodds P.N."/>
            <person name="Hirsch C.D."/>
            <person name="Kianian S.F."/>
            <person name="Figueroa M."/>
        </authorList>
    </citation>
    <scope>NUCLEOTIDE SEQUENCE [LARGE SCALE GENOMIC DNA]</scope>
    <source>
        <strain evidence="7">12NC29</strain>
        <strain evidence="8">12SD80</strain>
    </source>
</reference>
<comment type="catalytic activity">
    <reaction evidence="4">
        <text>Couples ATP hydrolysis with the unwinding of duplex DNA by translocating in the 3'-5' direction.</text>
        <dbReference type="EC" id="5.6.2.4"/>
    </reaction>
</comment>
<dbReference type="Gene3D" id="3.40.50.300">
    <property type="entry name" value="P-loop containing nucleotide triphosphate hydrolases"/>
    <property type="match status" value="1"/>
</dbReference>
<evidence type="ECO:0000313" key="7">
    <source>
        <dbReference type="EMBL" id="PLW21298.1"/>
    </source>
</evidence>
<dbReference type="OrthoDB" id="2496478at2759"/>
<feature type="domain" description="DEAD/DEAH-box helicase" evidence="6">
    <location>
        <begin position="26"/>
        <end position="158"/>
    </location>
</feature>
<comment type="similarity">
    <text evidence="1">Belongs to the helicase family. RecQ subfamily.</text>
</comment>
<name>A0A2N5V2K6_9BASI</name>
<evidence type="ECO:0000256" key="5">
    <source>
        <dbReference type="ARBA" id="ARBA00034808"/>
    </source>
</evidence>
<dbReference type="STRING" id="200324.A0A2N5V2K6"/>
<dbReference type="Proteomes" id="UP000235392">
    <property type="component" value="Unassembled WGS sequence"/>
</dbReference>
<comment type="caution">
    <text evidence="8">The sequence shown here is derived from an EMBL/GenBank/DDBJ whole genome shotgun (WGS) entry which is preliminary data.</text>
</comment>
<dbReference type="InterPro" id="IPR011545">
    <property type="entry name" value="DEAD/DEAH_box_helicase_dom"/>
</dbReference>
<dbReference type="InterPro" id="IPR027417">
    <property type="entry name" value="P-loop_NTPase"/>
</dbReference>
<dbReference type="Pfam" id="PF00270">
    <property type="entry name" value="DEAD"/>
    <property type="match status" value="1"/>
</dbReference>
<proteinExistence type="inferred from homology"/>